<accession>A0ACC2NT00</accession>
<dbReference type="Proteomes" id="UP001239111">
    <property type="component" value="Chromosome 3"/>
</dbReference>
<dbReference type="EMBL" id="CM056743">
    <property type="protein sequence ID" value="KAJ8674271.1"/>
    <property type="molecule type" value="Genomic_DNA"/>
</dbReference>
<reference evidence="1" key="1">
    <citation type="submission" date="2023-04" db="EMBL/GenBank/DDBJ databases">
        <title>A chromosome-level genome assembly of the parasitoid wasp Eretmocerus hayati.</title>
        <authorList>
            <person name="Zhong Y."/>
            <person name="Liu S."/>
            <person name="Liu Y."/>
        </authorList>
    </citation>
    <scope>NUCLEOTIDE SEQUENCE</scope>
    <source>
        <strain evidence="1">ZJU_SS_LIU_2023</strain>
    </source>
</reference>
<evidence type="ECO:0000313" key="2">
    <source>
        <dbReference type="Proteomes" id="UP001239111"/>
    </source>
</evidence>
<proteinExistence type="predicted"/>
<keyword evidence="2" id="KW-1185">Reference proteome</keyword>
<name>A0ACC2NT00_9HYME</name>
<comment type="caution">
    <text evidence="1">The sequence shown here is derived from an EMBL/GenBank/DDBJ whole genome shotgun (WGS) entry which is preliminary data.</text>
</comment>
<protein>
    <submittedName>
        <fullName evidence="1">Uncharacterized protein</fullName>
    </submittedName>
</protein>
<gene>
    <name evidence="1" type="ORF">QAD02_005533</name>
</gene>
<sequence length="763" mass="84090">MTLTRLLRCKKLKILNKKQWLEDYYTSTTRVQSQAFSSSTSECTITFSNGRQMNISTGKYARMADGCSVASAGDTSVMVTAVSKSRASSSLSFVPLIVDYRQKAAAAGRIPTNFLKRELGPTENEILTSRLIDRSLRPLFPNRYNFETQIVCNMLAIDGVNKPDVLSINGASAALALSDIPWNGPVGAVRLGIVDNEVIINPTRREIQQSSLDLIVTGAQQKLVVMLEGSADNILEQDLRKAVKVGVKECQSIIQGIQNLQNSVGKQKRTLDPPTELPQDVVESIKSLSEMKLREIFSDYKHDKASRDHAVNSLRNEVIETMKSSYSDLDLALTAETFLQFEKDVLRSLMFERECRCDGRNFDELRDISCQVDLFKPLHGSAMFQRGQTQVLCTVTLDSPDSALKMDTISTLATGIKEKNFFLHYEFPSYATNETGRTGPLGRREIGHGALAERGLRSVIPKDYPFAIRLTSEVLESNGSSSMASVCGGSLALMDAGVPLSSSVAGVAMGLITKYGEESKQIEDYRVLTDILGLEDFMGDMDFKIAGTKKGITALQADIKIPGIPLKILMESIEKAVEAKSQILGIMSGVISVPRSAKKDNMPVTEALDIPVHQRGKLLGVGGLNIKKIFLQTGVHINSNDDEKFSLFAPNQEAMNEAKDMINQLIKQEREPTLDFGGIYSAKIVEIRDIGVMVTLYPSMKPALLSNTQLDQRKIDHPSVLGFEVGQEIQVKYFGRDPVSGNMRISRKVLQTTNFVAKNLNKS</sequence>
<organism evidence="1 2">
    <name type="scientific">Eretmocerus hayati</name>
    <dbReference type="NCBI Taxonomy" id="131215"/>
    <lineage>
        <taxon>Eukaryota</taxon>
        <taxon>Metazoa</taxon>
        <taxon>Ecdysozoa</taxon>
        <taxon>Arthropoda</taxon>
        <taxon>Hexapoda</taxon>
        <taxon>Insecta</taxon>
        <taxon>Pterygota</taxon>
        <taxon>Neoptera</taxon>
        <taxon>Endopterygota</taxon>
        <taxon>Hymenoptera</taxon>
        <taxon>Apocrita</taxon>
        <taxon>Proctotrupomorpha</taxon>
        <taxon>Chalcidoidea</taxon>
        <taxon>Aphelinidae</taxon>
        <taxon>Aphelininae</taxon>
        <taxon>Eretmocerus</taxon>
    </lineage>
</organism>
<evidence type="ECO:0000313" key="1">
    <source>
        <dbReference type="EMBL" id="KAJ8674271.1"/>
    </source>
</evidence>